<evidence type="ECO:0000313" key="4">
    <source>
        <dbReference type="EMBL" id="WVN87335.1"/>
    </source>
</evidence>
<reference evidence="4" key="2">
    <citation type="journal article" date="2022" name="Elife">
        <title>Obligate sexual reproduction of a homothallic fungus closely related to the Cryptococcus pathogenic species complex.</title>
        <authorList>
            <person name="Passer A.R."/>
            <person name="Clancey S.A."/>
            <person name="Shea T."/>
            <person name="David-Palma M."/>
            <person name="Averette A.F."/>
            <person name="Boekhout T."/>
            <person name="Porcel B.M."/>
            <person name="Nowrousian M."/>
            <person name="Cuomo C.A."/>
            <person name="Sun S."/>
            <person name="Heitman J."/>
            <person name="Coelho M.A."/>
        </authorList>
    </citation>
    <scope>NUCLEOTIDE SEQUENCE</scope>
    <source>
        <strain evidence="4">CBS 7841</strain>
    </source>
</reference>
<dbReference type="Pfam" id="PF00566">
    <property type="entry name" value="RabGAP-TBC"/>
    <property type="match status" value="1"/>
</dbReference>
<dbReference type="Gene3D" id="1.10.472.80">
    <property type="entry name" value="Ypt/Rab-GAP domain of gyp1p, domain 3"/>
    <property type="match status" value="1"/>
</dbReference>
<dbReference type="PANTHER" id="PTHR22957:SF337">
    <property type="entry name" value="TBC1 DOMAIN FAMILY MEMBER 5"/>
    <property type="match status" value="1"/>
</dbReference>
<evidence type="ECO:0000259" key="3">
    <source>
        <dbReference type="PROSITE" id="PS50086"/>
    </source>
</evidence>
<accession>A0AAJ8JRU8</accession>
<dbReference type="EMBL" id="CP143786">
    <property type="protein sequence ID" value="WVN87335.1"/>
    <property type="molecule type" value="Genomic_DNA"/>
</dbReference>
<dbReference type="SUPFAM" id="SSF47923">
    <property type="entry name" value="Ypt/Rab-GAP domain of gyp1p"/>
    <property type="match status" value="2"/>
</dbReference>
<dbReference type="InterPro" id="IPR000195">
    <property type="entry name" value="Rab-GAP-TBC_dom"/>
</dbReference>
<dbReference type="InterPro" id="IPR035969">
    <property type="entry name" value="Rab-GAP_TBC_sf"/>
</dbReference>
<evidence type="ECO:0000313" key="5">
    <source>
        <dbReference type="Proteomes" id="UP000094043"/>
    </source>
</evidence>
<reference evidence="4" key="1">
    <citation type="submission" date="2016-06" db="EMBL/GenBank/DDBJ databases">
        <authorList>
            <person name="Cuomo C."/>
            <person name="Litvintseva A."/>
            <person name="Heitman J."/>
            <person name="Chen Y."/>
            <person name="Sun S."/>
            <person name="Springer D."/>
            <person name="Dromer F."/>
            <person name="Young S."/>
            <person name="Zeng Q."/>
            <person name="Chapman S."/>
            <person name="Gujja S."/>
            <person name="Saif S."/>
            <person name="Birren B."/>
        </authorList>
    </citation>
    <scope>NUCLEOTIDE SEQUENCE</scope>
    <source>
        <strain evidence="4">CBS 7841</strain>
    </source>
</reference>
<feature type="compositionally biased region" description="Polar residues" evidence="2">
    <location>
        <begin position="692"/>
        <end position="701"/>
    </location>
</feature>
<evidence type="ECO:0000256" key="1">
    <source>
        <dbReference type="ARBA" id="ARBA00022468"/>
    </source>
</evidence>
<keyword evidence="1" id="KW-0343">GTPase activation</keyword>
<gene>
    <name evidence="4" type="ORF">L203_102513</name>
</gene>
<dbReference type="GeneID" id="91086725"/>
<dbReference type="RefSeq" id="XP_066068035.1">
    <property type="nucleotide sequence ID" value="XM_066211938.1"/>
</dbReference>
<dbReference type="SMART" id="SM00164">
    <property type="entry name" value="TBC"/>
    <property type="match status" value="1"/>
</dbReference>
<dbReference type="PROSITE" id="PS50086">
    <property type="entry name" value="TBC_RABGAP"/>
    <property type="match status" value="1"/>
</dbReference>
<name>A0AAJ8JRU8_9TREE</name>
<feature type="compositionally biased region" description="Polar residues" evidence="2">
    <location>
        <begin position="656"/>
        <end position="680"/>
    </location>
</feature>
<keyword evidence="5" id="KW-1185">Reference proteome</keyword>
<evidence type="ECO:0000256" key="2">
    <source>
        <dbReference type="SAM" id="MobiDB-lite"/>
    </source>
</evidence>
<dbReference type="Gene3D" id="1.10.8.270">
    <property type="entry name" value="putative rabgap domain of human tbc1 domain family member 14 like domains"/>
    <property type="match status" value="1"/>
</dbReference>
<organism evidence="4 5">
    <name type="scientific">Cryptococcus depauperatus CBS 7841</name>
    <dbReference type="NCBI Taxonomy" id="1295531"/>
    <lineage>
        <taxon>Eukaryota</taxon>
        <taxon>Fungi</taxon>
        <taxon>Dikarya</taxon>
        <taxon>Basidiomycota</taxon>
        <taxon>Agaricomycotina</taxon>
        <taxon>Tremellomycetes</taxon>
        <taxon>Tremellales</taxon>
        <taxon>Cryptococcaceae</taxon>
        <taxon>Cryptococcus</taxon>
    </lineage>
</organism>
<feature type="domain" description="Rab-GAP TBC" evidence="3">
    <location>
        <begin position="146"/>
        <end position="330"/>
    </location>
</feature>
<sequence length="825" mass="91128">MGTHPPLEQDVFIRPTSNEIRAAWDSLFSDPLVSISKLRSKALDKAGLGVSASEGGVTLRSVYWRFYHTLLPPPTSLDLFLPSLEASREAYHAIRRRYLVAPDGRWASDCSGFNKMLSSPTLSSPNPNATESATPIPQQEGWDPLSLSTSSPWNTWFAHTELRAMIRKDVERTFPDMPYFQLERVQRCMTTALFLFSVLNPDVGYRQDTCDKAPKGEREIAMSATLNREYIEHDAFELFGAIMKSAKVFYEWRAEEVPIRSKSSQAPIILRCDNLHSSLLRRVDPQLWESLENEGVEPQIWAVRWIRLMLTRELPFDVAMRIWDGVFAEDPGLHLLDFICIAMLLLIRNTIIGADYPMMLTNLLHYPSPSQSYPFETSLILTQAINLRSNISPAAGVEIVIQNQDLLGIKIAGVDDEQDNMTSHGTHSRLSGRSGIREESTILIGPTKPRVQKGGVGGLAQGLFERAQAAGLDKAFMATVNDLKRSLPDSATAYSYLPNLPFSPSSPGFRTPSDSFSTIPEHTLALPSRSSFYSQSSPSGFSALVSHSPIHSQTLVESQPFEDSTKTIKDAEREMAELRLAMLGMGKAIKEWIIVLRKPENADDSEVENAWKGIERVRDTLLDVAGKSVDDIVKEWGWHEGLEAPISQSPPPALAATSSCNVPPVSNQNKRSSRPCQLPTTGPMPMDFEDTPTPTSVSIIPNTPLFPGISRSGLSSSQNTFYQESQLNLSSQNDNSLMNPTKRSQSATSNINNIGSVQAEGSMVPARADIGFVPIEKDEDAYILERLAADNVSDPLAGLGVIRHKDKRTFSGKSVVDPLMGIGVK</sequence>
<dbReference type="PANTHER" id="PTHR22957">
    <property type="entry name" value="TBC1 DOMAIN FAMILY MEMBER GTPASE-ACTIVATING PROTEIN"/>
    <property type="match status" value="1"/>
</dbReference>
<protein>
    <recommendedName>
        <fullName evidence="3">Rab-GAP TBC domain-containing protein</fullName>
    </recommendedName>
</protein>
<feature type="compositionally biased region" description="Low complexity" evidence="2">
    <location>
        <begin position="119"/>
        <end position="128"/>
    </location>
</feature>
<dbReference type="KEGG" id="cdep:91086725"/>
<dbReference type="GO" id="GO:0005096">
    <property type="term" value="F:GTPase activator activity"/>
    <property type="evidence" value="ECO:0007669"/>
    <property type="project" value="UniProtKB-KW"/>
</dbReference>
<dbReference type="AlphaFoldDB" id="A0AAJ8JRU8"/>
<feature type="region of interest" description="Disordered" evidence="2">
    <location>
        <begin position="643"/>
        <end position="702"/>
    </location>
</feature>
<feature type="region of interest" description="Disordered" evidence="2">
    <location>
        <begin position="119"/>
        <end position="146"/>
    </location>
</feature>
<proteinExistence type="predicted"/>
<dbReference type="Proteomes" id="UP000094043">
    <property type="component" value="Chromosome 3"/>
</dbReference>
<reference evidence="4" key="3">
    <citation type="submission" date="2024-01" db="EMBL/GenBank/DDBJ databases">
        <authorList>
            <person name="Coelho M.A."/>
            <person name="David-Palma M."/>
            <person name="Shea T."/>
            <person name="Sun S."/>
            <person name="Cuomo C.A."/>
            <person name="Heitman J."/>
        </authorList>
    </citation>
    <scope>NUCLEOTIDE SEQUENCE</scope>
    <source>
        <strain evidence="4">CBS 7841</strain>
    </source>
</reference>